<dbReference type="OrthoDB" id="272073at2759"/>
<reference evidence="2 3" key="1">
    <citation type="submission" date="2017-03" db="EMBL/GenBank/DDBJ databases">
        <title>An alternative strategy for trypanosome survival in the mammalian bloodstream revealed through genome and transcriptome analysis of the ubiquitous bovine parasite Trypanosoma (Megatrypanum) theileri.</title>
        <authorList>
            <person name="Kelly S."/>
            <person name="Ivens A."/>
            <person name="Mott A."/>
            <person name="O'Neill E."/>
            <person name="Emms D."/>
            <person name="Macleod O."/>
            <person name="Voorheis P."/>
            <person name="Matthews J."/>
            <person name="Matthews K."/>
            <person name="Carrington M."/>
        </authorList>
    </citation>
    <scope>NUCLEOTIDE SEQUENCE [LARGE SCALE GENOMIC DNA]</scope>
    <source>
        <strain evidence="2">Edinburgh</strain>
    </source>
</reference>
<feature type="non-terminal residue" evidence="2">
    <location>
        <position position="557"/>
    </location>
</feature>
<dbReference type="AlphaFoldDB" id="A0A1X0PAG6"/>
<evidence type="ECO:0000313" key="3">
    <source>
        <dbReference type="Proteomes" id="UP000192257"/>
    </source>
</evidence>
<dbReference type="GeneID" id="39981153"/>
<comment type="caution">
    <text evidence="2">The sequence shown here is derived from an EMBL/GenBank/DDBJ whole genome shotgun (WGS) entry which is preliminary data.</text>
</comment>
<accession>A0A1X0PAG6</accession>
<organism evidence="2 3">
    <name type="scientific">Trypanosoma theileri</name>
    <dbReference type="NCBI Taxonomy" id="67003"/>
    <lineage>
        <taxon>Eukaryota</taxon>
        <taxon>Discoba</taxon>
        <taxon>Euglenozoa</taxon>
        <taxon>Kinetoplastea</taxon>
        <taxon>Metakinetoplastina</taxon>
        <taxon>Trypanosomatida</taxon>
        <taxon>Trypanosomatidae</taxon>
        <taxon>Trypanosoma</taxon>
    </lineage>
</organism>
<dbReference type="VEuPathDB" id="TriTrypDB:TM35_000016920"/>
<feature type="compositionally biased region" description="Basic and acidic residues" evidence="1">
    <location>
        <begin position="127"/>
        <end position="154"/>
    </location>
</feature>
<name>A0A1X0PAG6_9TRYP</name>
<sequence>MSSVVEDQNEKSLSIEDPLLERLRVKHEQLRLSHLKQLQKSLDEEHSMTYAKMNKLPVSLELVSDEITVALNEIGARCEEYHVPQIGQLLKDVRAMMNRQLREAYSHLEEGYKSAFHKLNEEAMEARRKRELEEQKEQDRQQRLQQQEKKKDNETLTESTIQHHLKTDLDSFIERRSQSTSNIKSQKKTTAPKVFSVREAFSVTTSFFAEMLAVLLRCEVVRIYLYDEYENLVPSARFPLSAKKGDPMAGTDLELMLANEVHRTVCRKCIAVNGKEAQHVTISERDREVMEEELRQSGWKSMTSCLIFPILSNEGFGRSYGMIHAVNKQGISYEQPGVFDENDEVLMSVATRLLGALLTRYPVKYFMLPVGNLIQNYVDPQLSKNVDGVHLPSLIVDEVEAAAEVGNKAIQMCTPILVYRAPINAIYQSRTLRKKTRKLEVLNMIDKGLSTVEFNLVALEELWKTGHEENTVLYKHCQQLNEQVNTLQILLRNVLDGIGASRTISNTMELSNYLQMLELYSRQENIPMIMDLISQVLLKARVQDQIPLESQTITTKR</sequence>
<proteinExistence type="predicted"/>
<evidence type="ECO:0000256" key="1">
    <source>
        <dbReference type="SAM" id="MobiDB-lite"/>
    </source>
</evidence>
<feature type="region of interest" description="Disordered" evidence="1">
    <location>
        <begin position="127"/>
        <end position="158"/>
    </location>
</feature>
<dbReference type="Proteomes" id="UP000192257">
    <property type="component" value="Unassembled WGS sequence"/>
</dbReference>
<keyword evidence="3" id="KW-1185">Reference proteome</keyword>
<gene>
    <name evidence="2" type="ORF">TM35_000016920</name>
</gene>
<evidence type="ECO:0000313" key="2">
    <source>
        <dbReference type="EMBL" id="ORC93815.1"/>
    </source>
</evidence>
<evidence type="ECO:0008006" key="4">
    <source>
        <dbReference type="Google" id="ProtNLM"/>
    </source>
</evidence>
<protein>
    <recommendedName>
        <fullName evidence="4">GAF domain-containing protein</fullName>
    </recommendedName>
</protein>
<dbReference type="EMBL" id="NBCO01000001">
    <property type="protein sequence ID" value="ORC93815.1"/>
    <property type="molecule type" value="Genomic_DNA"/>
</dbReference>
<dbReference type="RefSeq" id="XP_028887881.1">
    <property type="nucleotide sequence ID" value="XM_029021373.1"/>
</dbReference>